<keyword evidence="13" id="KW-1185">Reference proteome</keyword>
<evidence type="ECO:0000313" key="13">
    <source>
        <dbReference type="Proteomes" id="UP000032633"/>
    </source>
</evidence>
<evidence type="ECO:0000256" key="5">
    <source>
        <dbReference type="ARBA" id="ARBA00022989"/>
    </source>
</evidence>
<dbReference type="Gene3D" id="1.10.3430.10">
    <property type="entry name" value="Ammonium transporter AmtB like domains"/>
    <property type="match status" value="1"/>
</dbReference>
<keyword evidence="3 9" id="KW-0813">Transport</keyword>
<feature type="transmembrane region" description="Helical" evidence="9">
    <location>
        <begin position="120"/>
        <end position="142"/>
    </location>
</feature>
<keyword evidence="7 9" id="KW-0924">Ammonia transport</keyword>
<dbReference type="KEGG" id="pbj:VN24_01105"/>
<feature type="signal peptide" evidence="10">
    <location>
        <begin position="1"/>
        <end position="18"/>
    </location>
</feature>
<dbReference type="InterPro" id="IPR018047">
    <property type="entry name" value="Ammonium_transpt_CS"/>
</dbReference>
<dbReference type="HOGENOM" id="CLU_000445_33_0_9"/>
<dbReference type="PATRIC" id="fig|1126833.4.peg.250"/>
<sequence length="463" mass="48977">MVGLFFTFMFSFPAAAFAAGETPTIDSGDTAWLLVSTAIVIFMFLPGLALYYGGMVGQRNVLSVIMLNTSSMLIISVVWVLWGHSLAYGTDVGGWIGGLDYIGFNGVDQLPFGSLTIPHILFAVFQALFAAITVALIAGSVAERIRFSAWVLFAPIWVTLIYVPMAHWVWGGGWLSKIGGLDFAGGTVVHILSGVSALVAAIILGPRRTFPNRTSPPHNLVFFMIGAMCLWFGWMCFNGGSALSAGSLAGHVIATTQFAACAGGIVWGAMEWMLRKKATLFGTVTGIIAGLVAITPAAGYVSVLSSLVIGGGAGVVCYWAVNVLKSKLKYDDVLDVFGVHGIGGIWGALATGIFANKEINSAGNNGLLFGNPMQLVHQLIEIGVAVLLASVGTFVILKLIQSVMPIRVTEEEETNGLDISLHGEAAYNTFEAGRSEMVNPAIDQYEVNQPIANQTALGKNMIG</sequence>
<dbReference type="PANTHER" id="PTHR43029">
    <property type="entry name" value="AMMONIUM TRANSPORTER MEP2"/>
    <property type="match status" value="1"/>
</dbReference>
<feature type="chain" id="PRO_5002296805" description="Ammonium transporter" evidence="10">
    <location>
        <begin position="19"/>
        <end position="463"/>
    </location>
</feature>
<reference evidence="13" key="2">
    <citation type="submission" date="2015-03" db="EMBL/GenBank/DDBJ databases">
        <title>Genome sequence of Paenibacillus beijingensis strain DSM 24997T.</title>
        <authorList>
            <person name="Kwak Y."/>
            <person name="Shin J.-H."/>
        </authorList>
    </citation>
    <scope>NUCLEOTIDE SEQUENCE [LARGE SCALE GENOMIC DNA]</scope>
    <source>
        <strain evidence="13">DSM 24997</strain>
    </source>
</reference>
<feature type="transmembrane region" description="Helical" evidence="9">
    <location>
        <begin position="279"/>
        <end position="297"/>
    </location>
</feature>
<organism evidence="12 13">
    <name type="scientific">Paenibacillus beijingensis</name>
    <dbReference type="NCBI Taxonomy" id="1126833"/>
    <lineage>
        <taxon>Bacteria</taxon>
        <taxon>Bacillati</taxon>
        <taxon>Bacillota</taxon>
        <taxon>Bacilli</taxon>
        <taxon>Bacillales</taxon>
        <taxon>Paenibacillaceae</taxon>
        <taxon>Paenibacillus</taxon>
    </lineage>
</organism>
<feature type="transmembrane region" description="Helical" evidence="9">
    <location>
        <begin position="303"/>
        <end position="321"/>
    </location>
</feature>
<dbReference type="GO" id="GO:0005886">
    <property type="term" value="C:plasma membrane"/>
    <property type="evidence" value="ECO:0007669"/>
    <property type="project" value="UniProtKB-SubCell"/>
</dbReference>
<feature type="transmembrane region" description="Helical" evidence="9">
    <location>
        <begin position="375"/>
        <end position="397"/>
    </location>
</feature>
<dbReference type="InterPro" id="IPR002229">
    <property type="entry name" value="RhesusRHD"/>
</dbReference>
<evidence type="ECO:0000256" key="8">
    <source>
        <dbReference type="ARBA" id="ARBA00050025"/>
    </source>
</evidence>
<evidence type="ECO:0000313" key="12">
    <source>
        <dbReference type="EMBL" id="AJY77412.1"/>
    </source>
</evidence>
<feature type="transmembrane region" description="Helical" evidence="9">
    <location>
        <begin position="217"/>
        <end position="234"/>
    </location>
</feature>
<gene>
    <name evidence="12" type="ORF">VN24_01105</name>
</gene>
<feature type="transmembrane region" description="Helical" evidence="9">
    <location>
        <begin position="149"/>
        <end position="171"/>
    </location>
</feature>
<keyword evidence="10" id="KW-0732">Signal</keyword>
<dbReference type="EMBL" id="CP011058">
    <property type="protein sequence ID" value="AJY77412.1"/>
    <property type="molecule type" value="Genomic_DNA"/>
</dbReference>
<reference evidence="12 13" key="1">
    <citation type="journal article" date="2015" name="J. Biotechnol.">
        <title>Complete genome sequence of Paenibacillus beijingensis 7188(T) (=DSM 24997(T)), a novel rhizobacterium from jujube garden soil.</title>
        <authorList>
            <person name="Kwak Y."/>
            <person name="Shin J.H."/>
        </authorList>
    </citation>
    <scope>NUCLEOTIDE SEQUENCE [LARGE SCALE GENOMIC DNA]</scope>
    <source>
        <strain evidence="12 13">DSM 24997</strain>
    </source>
</reference>
<keyword evidence="4 9" id="KW-0812">Transmembrane</keyword>
<name>A0A0D5NQW5_9BACL</name>
<dbReference type="AlphaFoldDB" id="A0A0D5NQW5"/>
<comment type="subcellular location">
    <subcellularLocation>
        <location evidence="9">Cell membrane</location>
        <topology evidence="9">Multi-pass membrane protein</topology>
    </subcellularLocation>
    <subcellularLocation>
        <location evidence="1">Membrane</location>
        <topology evidence="1">Multi-pass membrane protein</topology>
    </subcellularLocation>
</comment>
<dbReference type="Pfam" id="PF00909">
    <property type="entry name" value="Ammonium_transp"/>
    <property type="match status" value="1"/>
</dbReference>
<protein>
    <recommendedName>
        <fullName evidence="8 9">Ammonium transporter</fullName>
    </recommendedName>
</protein>
<evidence type="ECO:0000256" key="4">
    <source>
        <dbReference type="ARBA" id="ARBA00022692"/>
    </source>
</evidence>
<evidence type="ECO:0000256" key="9">
    <source>
        <dbReference type="RuleBase" id="RU362002"/>
    </source>
</evidence>
<dbReference type="InterPro" id="IPR001905">
    <property type="entry name" value="Ammonium_transpt"/>
</dbReference>
<dbReference type="InterPro" id="IPR029020">
    <property type="entry name" value="Ammonium/urea_transptr"/>
</dbReference>
<evidence type="ECO:0000259" key="11">
    <source>
        <dbReference type="Pfam" id="PF00909"/>
    </source>
</evidence>
<dbReference type="PROSITE" id="PS01219">
    <property type="entry name" value="AMMONIUM_TRANSP"/>
    <property type="match status" value="1"/>
</dbReference>
<accession>A0A0D5NQW5</accession>
<evidence type="ECO:0000256" key="10">
    <source>
        <dbReference type="SAM" id="SignalP"/>
    </source>
</evidence>
<dbReference type="STRING" id="1126833.VN24_01105"/>
<dbReference type="Proteomes" id="UP000032633">
    <property type="component" value="Chromosome"/>
</dbReference>
<evidence type="ECO:0000256" key="6">
    <source>
        <dbReference type="ARBA" id="ARBA00023136"/>
    </source>
</evidence>
<dbReference type="NCBIfam" id="TIGR00836">
    <property type="entry name" value="amt"/>
    <property type="match status" value="1"/>
</dbReference>
<dbReference type="SUPFAM" id="SSF111352">
    <property type="entry name" value="Ammonium transporter"/>
    <property type="match status" value="1"/>
</dbReference>
<feature type="domain" description="Ammonium transporter AmtB-like" evidence="11">
    <location>
        <begin position="31"/>
        <end position="427"/>
    </location>
</feature>
<dbReference type="InterPro" id="IPR024041">
    <property type="entry name" value="NH4_transpt_AmtB-like_dom"/>
</dbReference>
<proteinExistence type="inferred from homology"/>
<feature type="transmembrane region" description="Helical" evidence="9">
    <location>
        <begin position="333"/>
        <end position="355"/>
    </location>
</feature>
<evidence type="ECO:0000256" key="7">
    <source>
        <dbReference type="ARBA" id="ARBA00023177"/>
    </source>
</evidence>
<evidence type="ECO:0000256" key="1">
    <source>
        <dbReference type="ARBA" id="ARBA00004141"/>
    </source>
</evidence>
<dbReference type="GO" id="GO:0008519">
    <property type="term" value="F:ammonium channel activity"/>
    <property type="evidence" value="ECO:0007669"/>
    <property type="project" value="InterPro"/>
</dbReference>
<feature type="transmembrane region" description="Helical" evidence="9">
    <location>
        <begin position="64"/>
        <end position="82"/>
    </location>
</feature>
<keyword evidence="5 9" id="KW-1133">Transmembrane helix</keyword>
<dbReference type="PANTHER" id="PTHR43029:SF10">
    <property type="entry name" value="AMMONIUM TRANSPORTER MEP2"/>
    <property type="match status" value="1"/>
</dbReference>
<feature type="transmembrane region" description="Helical" evidence="9">
    <location>
        <begin position="30"/>
        <end position="52"/>
    </location>
</feature>
<feature type="transmembrane region" description="Helical" evidence="9">
    <location>
        <begin position="183"/>
        <end position="205"/>
    </location>
</feature>
<comment type="similarity">
    <text evidence="2 9">Belongs to the ammonia transporter channel (TC 1.A.11.2) family.</text>
</comment>
<dbReference type="PRINTS" id="PR00342">
    <property type="entry name" value="RHESUSRHD"/>
</dbReference>
<keyword evidence="6 9" id="KW-0472">Membrane</keyword>
<feature type="transmembrane region" description="Helical" evidence="9">
    <location>
        <begin position="246"/>
        <end position="267"/>
    </location>
</feature>
<evidence type="ECO:0000256" key="2">
    <source>
        <dbReference type="ARBA" id="ARBA00005887"/>
    </source>
</evidence>
<evidence type="ECO:0000256" key="3">
    <source>
        <dbReference type="ARBA" id="ARBA00022448"/>
    </source>
</evidence>